<dbReference type="Proteomes" id="UP000193144">
    <property type="component" value="Unassembled WGS sequence"/>
</dbReference>
<dbReference type="InterPro" id="IPR013120">
    <property type="entry name" value="FAR_NAD-bd"/>
</dbReference>
<protein>
    <submittedName>
        <fullName evidence="2">Male sterility protein-domain-containing protein</fullName>
    </submittedName>
</protein>
<accession>A0A1Y1ZMW2</accession>
<dbReference type="InterPro" id="IPR036291">
    <property type="entry name" value="NAD(P)-bd_dom_sf"/>
</dbReference>
<evidence type="ECO:0000313" key="2">
    <source>
        <dbReference type="EMBL" id="ORY11558.1"/>
    </source>
</evidence>
<dbReference type="AlphaFoldDB" id="A0A1Y1ZMW2"/>
<keyword evidence="3" id="KW-1185">Reference proteome</keyword>
<sequence length="198" mass="21577">MCLLLERNWEPERIEWDVETTLSDNIKTRLAGPSSVVPASRSIVVLTGATGLLGRAILDTLLADEGVSKVHCIGVRNIDRHIHLAAHEKVFLHEGDIGLASLGLADEAASRVFGEANCIIHTAADISHRRAYHSLRTVNLESLKKLVAMSLPRWIPLHYVSTSQVGILYSAHTGQDEFPEVSIAHCTPPKDGTDGYTA</sequence>
<feature type="non-terminal residue" evidence="2">
    <location>
        <position position="198"/>
    </location>
</feature>
<gene>
    <name evidence="2" type="ORF">BCR34DRAFT_484098</name>
</gene>
<dbReference type="EMBL" id="MCFA01000060">
    <property type="protein sequence ID" value="ORY11558.1"/>
    <property type="molecule type" value="Genomic_DNA"/>
</dbReference>
<evidence type="ECO:0000259" key="1">
    <source>
        <dbReference type="Pfam" id="PF07993"/>
    </source>
</evidence>
<dbReference type="Gene3D" id="3.40.50.720">
    <property type="entry name" value="NAD(P)-binding Rossmann-like Domain"/>
    <property type="match status" value="1"/>
</dbReference>
<dbReference type="Pfam" id="PF07993">
    <property type="entry name" value="NAD_binding_4"/>
    <property type="match status" value="1"/>
</dbReference>
<feature type="domain" description="Thioester reductase (TE)" evidence="1">
    <location>
        <begin position="46"/>
        <end position="166"/>
    </location>
</feature>
<evidence type="ECO:0000313" key="3">
    <source>
        <dbReference type="Proteomes" id="UP000193144"/>
    </source>
</evidence>
<proteinExistence type="predicted"/>
<organism evidence="2 3">
    <name type="scientific">Clohesyomyces aquaticus</name>
    <dbReference type="NCBI Taxonomy" id="1231657"/>
    <lineage>
        <taxon>Eukaryota</taxon>
        <taxon>Fungi</taxon>
        <taxon>Dikarya</taxon>
        <taxon>Ascomycota</taxon>
        <taxon>Pezizomycotina</taxon>
        <taxon>Dothideomycetes</taxon>
        <taxon>Pleosporomycetidae</taxon>
        <taxon>Pleosporales</taxon>
        <taxon>Lindgomycetaceae</taxon>
        <taxon>Clohesyomyces</taxon>
    </lineage>
</organism>
<reference evidence="2 3" key="1">
    <citation type="submission" date="2016-07" db="EMBL/GenBank/DDBJ databases">
        <title>Pervasive Adenine N6-methylation of Active Genes in Fungi.</title>
        <authorList>
            <consortium name="DOE Joint Genome Institute"/>
            <person name="Mondo S.J."/>
            <person name="Dannebaum R.O."/>
            <person name="Kuo R.C."/>
            <person name="Labutti K."/>
            <person name="Haridas S."/>
            <person name="Kuo A."/>
            <person name="Salamov A."/>
            <person name="Ahrendt S.R."/>
            <person name="Lipzen A."/>
            <person name="Sullivan W."/>
            <person name="Andreopoulos W.B."/>
            <person name="Clum A."/>
            <person name="Lindquist E."/>
            <person name="Daum C."/>
            <person name="Ramamoorthy G.K."/>
            <person name="Gryganskyi A."/>
            <person name="Culley D."/>
            <person name="Magnuson J.K."/>
            <person name="James T.Y."/>
            <person name="O'Malley M.A."/>
            <person name="Stajich J.E."/>
            <person name="Spatafora J.W."/>
            <person name="Visel A."/>
            <person name="Grigoriev I.V."/>
        </authorList>
    </citation>
    <scope>NUCLEOTIDE SEQUENCE [LARGE SCALE GENOMIC DNA]</scope>
    <source>
        <strain evidence="2 3">CBS 115471</strain>
    </source>
</reference>
<dbReference type="SUPFAM" id="SSF51735">
    <property type="entry name" value="NAD(P)-binding Rossmann-fold domains"/>
    <property type="match status" value="1"/>
</dbReference>
<dbReference type="STRING" id="1231657.A0A1Y1ZMW2"/>
<comment type="caution">
    <text evidence="2">The sequence shown here is derived from an EMBL/GenBank/DDBJ whole genome shotgun (WGS) entry which is preliminary data.</text>
</comment>
<dbReference type="OrthoDB" id="3777821at2759"/>
<name>A0A1Y1ZMW2_9PLEO</name>